<evidence type="ECO:0000313" key="1">
    <source>
        <dbReference type="EMBL" id="KAA0973305.1"/>
    </source>
</evidence>
<dbReference type="AlphaFoldDB" id="A0A5B0E549"/>
<evidence type="ECO:0000313" key="2">
    <source>
        <dbReference type="Proteomes" id="UP000323856"/>
    </source>
</evidence>
<dbReference type="Proteomes" id="UP000323856">
    <property type="component" value="Unassembled WGS sequence"/>
</dbReference>
<sequence length="375" mass="41165">MPFADQLINESTVLDLIGSLVAVVPDAGLPTLHLAAPVIETLGLRERADLLCDALLSDLPGDYAALAGTIRAASEDEAFRGWLIWPVTSAIAVKTVAEGTTAAFDDAMALLAELTGRLTAEFAIRTLLRHDLDRALELIRDWTTSEDLDVRRLASEGTRPYLPWSTRVPEITARTGVTIPVLNALYRDPEEYVRRSVANHLNDLSRDAPAMVVDTARRWLAEPDENTARLVRHALRTLVKKGDVQALELLGFGPVSVDIAGPVLGSTTVEFGRSIEFSAVLHNRGDEPARVAIDYTVYHRKANGGQTGKTFKLATRTLERDEKLEVGREHSFRAIATRRYHPGMHAISVQVNGVESARAEFELLTESPAPKPERQ</sequence>
<proteinExistence type="predicted"/>
<dbReference type="Gene3D" id="1.25.40.290">
    <property type="entry name" value="ARM repeat domains"/>
    <property type="match status" value="1"/>
</dbReference>
<dbReference type="EMBL" id="VOBL01000030">
    <property type="protein sequence ID" value="KAA0973305.1"/>
    <property type="molecule type" value="Genomic_DNA"/>
</dbReference>
<gene>
    <name evidence="1" type="ORF">FQ154_18940</name>
</gene>
<dbReference type="InterPro" id="IPR016024">
    <property type="entry name" value="ARM-type_fold"/>
</dbReference>
<name>A0A5B0E549_9MICC</name>
<dbReference type="RefSeq" id="WP_149620932.1">
    <property type="nucleotide sequence ID" value="NZ_VOBL01000030.1"/>
</dbReference>
<accession>A0A5B0E549</accession>
<protein>
    <submittedName>
        <fullName evidence="1">DNA alkylation repair protein</fullName>
    </submittedName>
</protein>
<reference evidence="1 2" key="1">
    <citation type="submission" date="2019-07" db="EMBL/GenBank/DDBJ databases">
        <title>Analysis of the biochemical properties, biological activity and biotechnological potential of siderophores and biosurfactants produced by Antarctic psychrotolerant bacteria.</title>
        <authorList>
            <person name="Styczynski M."/>
            <person name="Krucon T."/>
            <person name="Decewicz P."/>
            <person name="Dziewit L."/>
        </authorList>
    </citation>
    <scope>NUCLEOTIDE SEQUENCE [LARGE SCALE GENOMIC DNA]</scope>
    <source>
        <strain evidence="1 2">ANT_H27</strain>
    </source>
</reference>
<organism evidence="1 2">
    <name type="scientific">Paeniglutamicibacter gangotriensis</name>
    <dbReference type="NCBI Taxonomy" id="254787"/>
    <lineage>
        <taxon>Bacteria</taxon>
        <taxon>Bacillati</taxon>
        <taxon>Actinomycetota</taxon>
        <taxon>Actinomycetes</taxon>
        <taxon>Micrococcales</taxon>
        <taxon>Micrococcaceae</taxon>
        <taxon>Paeniglutamicibacter</taxon>
    </lineage>
</organism>
<dbReference type="SUPFAM" id="SSF48371">
    <property type="entry name" value="ARM repeat"/>
    <property type="match status" value="1"/>
</dbReference>
<comment type="caution">
    <text evidence="1">The sequence shown here is derived from an EMBL/GenBank/DDBJ whole genome shotgun (WGS) entry which is preliminary data.</text>
</comment>
<dbReference type="OrthoDB" id="9797162at2"/>